<dbReference type="AlphaFoldDB" id="A0A238J7B6"/>
<dbReference type="InterPro" id="IPR038404">
    <property type="entry name" value="TRAP_DctP_sf"/>
</dbReference>
<dbReference type="GO" id="GO:0055085">
    <property type="term" value="P:transmembrane transport"/>
    <property type="evidence" value="ECO:0007669"/>
    <property type="project" value="InterPro"/>
</dbReference>
<feature type="chain" id="PRO_5012805410" evidence="4">
    <location>
        <begin position="28"/>
        <end position="338"/>
    </location>
</feature>
<keyword evidence="3" id="KW-0574">Periplasm</keyword>
<dbReference type="Pfam" id="PF03480">
    <property type="entry name" value="DctP"/>
    <property type="match status" value="1"/>
</dbReference>
<evidence type="ECO:0000313" key="6">
    <source>
        <dbReference type="Proteomes" id="UP000225972"/>
    </source>
</evidence>
<proteinExistence type="predicted"/>
<comment type="subcellular location">
    <subcellularLocation>
        <location evidence="1">Periplasm</location>
    </subcellularLocation>
</comment>
<evidence type="ECO:0000256" key="3">
    <source>
        <dbReference type="ARBA" id="ARBA00022764"/>
    </source>
</evidence>
<evidence type="ECO:0000256" key="2">
    <source>
        <dbReference type="ARBA" id="ARBA00022729"/>
    </source>
</evidence>
<reference evidence="6" key="1">
    <citation type="submission" date="2017-05" db="EMBL/GenBank/DDBJ databases">
        <authorList>
            <person name="Rodrigo-Torres L."/>
            <person name="Arahal R. D."/>
            <person name="Lucena T."/>
        </authorList>
    </citation>
    <scope>NUCLEOTIDE SEQUENCE [LARGE SCALE GENOMIC DNA]</scope>
    <source>
        <strain evidence="6">CECT 8649</strain>
    </source>
</reference>
<gene>
    <name evidence="5" type="primary">dctP_1</name>
    <name evidence="5" type="ORF">TRP8649_00674</name>
</gene>
<sequence length="338" mass="36157">MFNSLRNLAVAGSVMAMSAIYANTAQAADELVISSATPPQHIQTLTMARFAEALMERSGGTLKAKVFDSSQLYNARDVGKAVARGDVGMATVPSPYLSRVESNINVLDLPVLKGMTAQERAKMLDGPLGDKLNEMLHAKMGVVVPGNWPILGRVYYWSTSKPLTNFEEFVGLQVRIPGGAGPAALVEGMGGVPVVMPGSDMPLALQQGTVDATMAAIESVVQQKLTDVGVRYGFWDQGVVGFLIPIVSQAYWDSLSDDEKALFTEVWNDVVADQRVANLAVDAEMRATLKDWGVTISDADDASSAAMREKMMPQQEAVIAKYKLDADLVALATEAAAQ</sequence>
<dbReference type="PANTHER" id="PTHR33376:SF5">
    <property type="entry name" value="EXTRACYTOPLASMIC SOLUTE RECEPTOR PROTEIN"/>
    <property type="match status" value="1"/>
</dbReference>
<keyword evidence="6" id="KW-1185">Reference proteome</keyword>
<keyword evidence="2 4" id="KW-0732">Signal</keyword>
<dbReference type="InterPro" id="IPR018389">
    <property type="entry name" value="DctP_fam"/>
</dbReference>
<dbReference type="EMBL" id="FXXP01000001">
    <property type="protein sequence ID" value="SMX26590.1"/>
    <property type="molecule type" value="Genomic_DNA"/>
</dbReference>
<evidence type="ECO:0000256" key="4">
    <source>
        <dbReference type="SAM" id="SignalP"/>
    </source>
</evidence>
<dbReference type="Proteomes" id="UP000225972">
    <property type="component" value="Unassembled WGS sequence"/>
</dbReference>
<dbReference type="NCBIfam" id="NF037995">
    <property type="entry name" value="TRAP_S1"/>
    <property type="match status" value="1"/>
</dbReference>
<dbReference type="GO" id="GO:0042597">
    <property type="term" value="C:periplasmic space"/>
    <property type="evidence" value="ECO:0007669"/>
    <property type="project" value="UniProtKB-SubCell"/>
</dbReference>
<accession>A0A238J7B6</accession>
<dbReference type="RefSeq" id="WP_166652686.1">
    <property type="nucleotide sequence ID" value="NZ_FXXP01000001.1"/>
</dbReference>
<evidence type="ECO:0000256" key="1">
    <source>
        <dbReference type="ARBA" id="ARBA00004418"/>
    </source>
</evidence>
<dbReference type="PANTHER" id="PTHR33376">
    <property type="match status" value="1"/>
</dbReference>
<dbReference type="Gene3D" id="3.40.190.170">
    <property type="entry name" value="Bacterial extracellular solute-binding protein, family 7"/>
    <property type="match status" value="1"/>
</dbReference>
<organism evidence="5 6">
    <name type="scientific">Pelagimonas phthalicica</name>
    <dbReference type="NCBI Taxonomy" id="1037362"/>
    <lineage>
        <taxon>Bacteria</taxon>
        <taxon>Pseudomonadati</taxon>
        <taxon>Pseudomonadota</taxon>
        <taxon>Alphaproteobacteria</taxon>
        <taxon>Rhodobacterales</taxon>
        <taxon>Roseobacteraceae</taxon>
        <taxon>Pelagimonas</taxon>
    </lineage>
</organism>
<protein>
    <submittedName>
        <fullName evidence="5">C4-dicarboxylate-binding periplasmic protein</fullName>
    </submittedName>
</protein>
<evidence type="ECO:0000313" key="5">
    <source>
        <dbReference type="EMBL" id="SMX26590.1"/>
    </source>
</evidence>
<name>A0A238J7B6_9RHOB</name>
<feature type="signal peptide" evidence="4">
    <location>
        <begin position="1"/>
        <end position="27"/>
    </location>
</feature>